<dbReference type="PANTHER" id="PTHR22946">
    <property type="entry name" value="DIENELACTONE HYDROLASE DOMAIN-CONTAINING PROTEIN-RELATED"/>
    <property type="match status" value="1"/>
</dbReference>
<dbReference type="InterPro" id="IPR029058">
    <property type="entry name" value="AB_hydrolase_fold"/>
</dbReference>
<proteinExistence type="predicted"/>
<dbReference type="Proteomes" id="UP000264072">
    <property type="component" value="Unassembled WGS sequence"/>
</dbReference>
<dbReference type="Gene3D" id="3.40.50.1820">
    <property type="entry name" value="alpha/beta hydrolase"/>
    <property type="match status" value="1"/>
</dbReference>
<name>A0A351JUG6_UNCKA</name>
<reference evidence="3 4" key="1">
    <citation type="journal article" date="2018" name="Nat. Biotechnol.">
        <title>A standardized bacterial taxonomy based on genome phylogeny substantially revises the tree of life.</title>
        <authorList>
            <person name="Parks D.H."/>
            <person name="Chuvochina M."/>
            <person name="Waite D.W."/>
            <person name="Rinke C."/>
            <person name="Skarshewski A."/>
            <person name="Chaumeil P.A."/>
            <person name="Hugenholtz P."/>
        </authorList>
    </citation>
    <scope>NUCLEOTIDE SEQUENCE [LARGE SCALE GENOMIC DNA]</scope>
    <source>
        <strain evidence="3">UBA10185</strain>
    </source>
</reference>
<dbReference type="InterPro" id="IPR050261">
    <property type="entry name" value="FrsA_esterase"/>
</dbReference>
<keyword evidence="1 3" id="KW-0378">Hydrolase</keyword>
<dbReference type="Pfam" id="PF12146">
    <property type="entry name" value="Hydrolase_4"/>
    <property type="match status" value="1"/>
</dbReference>
<dbReference type="GO" id="GO:0052689">
    <property type="term" value="F:carboxylic ester hydrolase activity"/>
    <property type="evidence" value="ECO:0007669"/>
    <property type="project" value="UniProtKB-ARBA"/>
</dbReference>
<gene>
    <name evidence="3" type="ORF">DCY43_04360</name>
</gene>
<comment type="caution">
    <text evidence="3">The sequence shown here is derived from an EMBL/GenBank/DDBJ whole genome shotgun (WGS) entry which is preliminary data.</text>
</comment>
<dbReference type="EMBL" id="DNHX01000040">
    <property type="protein sequence ID" value="HAZ29936.1"/>
    <property type="molecule type" value="Genomic_DNA"/>
</dbReference>
<sequence>MYNRKRIIVISLLPVLGVVAALAFMQRGPVIPISQTLNIDQTSETYVSPISIDYLRSLTYSGSQISIEQTLPDGANYRQYIASYQSEGSKVFGLLTVPKAVKPTEGFPAIVFDHGFISPKDYKTTEKYVAYVDFLARSGFIVFKIDFRGHGKSEGTASGSYFSNTYTVDTINAVKSLQMHGDVDRNKVGVWGHSMAGNAVLRVALVLQDIKAVVIWAGAVYSYEDFRKYGINDASYVHRPDSGAGQADQVREISAEIQKIRDRSAEIDFTNTFWSSISLTKNLNYLSSPVLIMHATNDPVINIGYSRDLAKSLETAGKTYELVELAGGGHNIESPYFEQAMQKTVEFYEQHL</sequence>
<feature type="domain" description="Serine aminopeptidase S33" evidence="2">
    <location>
        <begin position="124"/>
        <end position="324"/>
    </location>
</feature>
<dbReference type="InterPro" id="IPR022742">
    <property type="entry name" value="Hydrolase_4"/>
</dbReference>
<dbReference type="PANTHER" id="PTHR22946:SF9">
    <property type="entry name" value="POLYKETIDE TRANSFERASE AF380"/>
    <property type="match status" value="1"/>
</dbReference>
<dbReference type="AlphaFoldDB" id="A0A351JUG6"/>
<accession>A0A351JUG6</accession>
<evidence type="ECO:0000313" key="4">
    <source>
        <dbReference type="Proteomes" id="UP000264072"/>
    </source>
</evidence>
<evidence type="ECO:0000256" key="1">
    <source>
        <dbReference type="ARBA" id="ARBA00022801"/>
    </source>
</evidence>
<protein>
    <submittedName>
        <fullName evidence="3">Alpha/beta hydrolase</fullName>
    </submittedName>
</protein>
<dbReference type="SUPFAM" id="SSF53474">
    <property type="entry name" value="alpha/beta-Hydrolases"/>
    <property type="match status" value="1"/>
</dbReference>
<evidence type="ECO:0000313" key="3">
    <source>
        <dbReference type="EMBL" id="HAZ29936.1"/>
    </source>
</evidence>
<organism evidence="3 4">
    <name type="scientific">candidate division WWE3 bacterium</name>
    <dbReference type="NCBI Taxonomy" id="2053526"/>
    <lineage>
        <taxon>Bacteria</taxon>
        <taxon>Katanobacteria</taxon>
    </lineage>
</organism>
<evidence type="ECO:0000259" key="2">
    <source>
        <dbReference type="Pfam" id="PF12146"/>
    </source>
</evidence>